<dbReference type="HOGENOM" id="CLU_3342079_0_0_9"/>
<organism evidence="1 2">
    <name type="scientific">Clostridium botulinum (strain Hall / ATCC 3502 / NCTC 13319 / Type A)</name>
    <dbReference type="NCBI Taxonomy" id="441771"/>
    <lineage>
        <taxon>Bacteria</taxon>
        <taxon>Bacillati</taxon>
        <taxon>Bacillota</taxon>
        <taxon>Clostridia</taxon>
        <taxon>Eubacteriales</taxon>
        <taxon>Clostridiaceae</taxon>
        <taxon>Clostridium</taxon>
    </lineage>
</organism>
<dbReference type="AlphaFoldDB" id="A5HZB3"/>
<proteinExistence type="predicted"/>
<reference evidence="1 2" key="1">
    <citation type="journal article" date="2007" name="Genome Res.">
        <title>Genome sequence of a proteolytic (Group I) Clostridium botulinum strain Hall A and comparative analysis of the clostridial genomes.</title>
        <authorList>
            <person name="Sebaihia M."/>
            <person name="Peck M.W."/>
            <person name="Minton N.P."/>
            <person name="Thomson N.R."/>
            <person name="Holden M.T.G."/>
            <person name="Mitchell W.J."/>
            <person name="Carter A.T."/>
            <person name="Bentley S.D."/>
            <person name="Mason D.R."/>
            <person name="Crossman L."/>
            <person name="Paul C.J."/>
            <person name="Ivens A."/>
            <person name="Wells-Bennik M.H.J."/>
            <person name="Davis I.J."/>
            <person name="Cerdeno-Tarraga A.M."/>
            <person name="Churcher C."/>
            <person name="Quail M.A."/>
            <person name="Chillingworth T."/>
            <person name="Feltwell T."/>
            <person name="Fraser A."/>
            <person name="Goodhead I."/>
            <person name="Hance Z."/>
            <person name="Jagels K."/>
            <person name="Larke N."/>
            <person name="Maddison M."/>
            <person name="Moule S."/>
            <person name="Mungall K."/>
            <person name="Norbertczak H."/>
            <person name="Rabbinowitsch E."/>
            <person name="Sanders M."/>
            <person name="Simmonds M."/>
            <person name="White B."/>
            <person name="Whithead S."/>
            <person name="Parkhill J."/>
        </authorList>
    </citation>
    <scope>NUCLEOTIDE SEQUENCE [LARGE SCALE GENOMIC DNA]</scope>
    <source>
        <strain evidence="2">Hall / ATCC 3502 / NCTC 13319 / Type A [Sanger]</strain>
    </source>
</reference>
<keyword evidence="2" id="KW-1185">Reference proteome</keyword>
<dbReference type="KEGG" id="cbo:CBO0568"/>
<evidence type="ECO:0000313" key="1">
    <source>
        <dbReference type="EMBL" id="CAL82122.1"/>
    </source>
</evidence>
<name>A5HZB3_CLOBH</name>
<dbReference type="Proteomes" id="UP000001986">
    <property type="component" value="Chromosome"/>
</dbReference>
<sequence length="38" mass="4436">MVTSTLLFPLKEEFSLKNNLYSYVKSPKLGDKSSMEYF</sequence>
<protein>
    <submittedName>
        <fullName evidence="1">Uncharacterized protein</fullName>
    </submittedName>
</protein>
<dbReference type="PATRIC" id="fig|413999.7.peg.570"/>
<accession>A5HZB3</accession>
<gene>
    <name evidence="1" type="ordered locus">CBO0568</name>
</gene>
<dbReference type="EMBL" id="AM412317">
    <property type="protein sequence ID" value="CAL82122.1"/>
    <property type="molecule type" value="Genomic_DNA"/>
</dbReference>
<evidence type="ECO:0000313" key="2">
    <source>
        <dbReference type="Proteomes" id="UP000001986"/>
    </source>
</evidence>